<evidence type="ECO:0000313" key="4">
    <source>
        <dbReference type="Proteomes" id="UP001550739"/>
    </source>
</evidence>
<dbReference type="Proteomes" id="UP001550739">
    <property type="component" value="Unassembled WGS sequence"/>
</dbReference>
<keyword evidence="2" id="KW-0472">Membrane</keyword>
<keyword evidence="4" id="KW-1185">Reference proteome</keyword>
<protein>
    <submittedName>
        <fullName evidence="3">DUF6338 family protein</fullName>
    </submittedName>
</protein>
<feature type="transmembrane region" description="Helical" evidence="2">
    <location>
        <begin position="43"/>
        <end position="68"/>
    </location>
</feature>
<evidence type="ECO:0000256" key="2">
    <source>
        <dbReference type="SAM" id="Phobius"/>
    </source>
</evidence>
<dbReference type="Pfam" id="PF19865">
    <property type="entry name" value="DUF6338"/>
    <property type="match status" value="1"/>
</dbReference>
<sequence>MPTSVVALAVLLVSAAPGYVYVRIVEVRRARRRRTSLLELVDLVCVGAAGSAVGTLVVLLLAPHWTALLPLEGLLKGSAYLTVHPWQAIWSGVLAFTISLGIAGSAGLAVARYKGTSVRHTPSPPLHRAVELTPPGHSLWLAVQLTDGRLWEGKLLSLDGERDTLGEGDLVLQWPLAVTEPGQERRHHPARFVAIPGPQIVLVHGADLPPQPPTPIPEPPAPPEPPDAPPP</sequence>
<reference evidence="3 4" key="1">
    <citation type="submission" date="2024-06" db="EMBL/GenBank/DDBJ databases">
        <title>The Natural Products Discovery Center: Release of the First 8490 Sequenced Strains for Exploring Actinobacteria Biosynthetic Diversity.</title>
        <authorList>
            <person name="Kalkreuter E."/>
            <person name="Kautsar S.A."/>
            <person name="Yang D."/>
            <person name="Bader C.D."/>
            <person name="Teijaro C.N."/>
            <person name="Fluegel L."/>
            <person name="Davis C.M."/>
            <person name="Simpson J.R."/>
            <person name="Lauterbach L."/>
            <person name="Steele A.D."/>
            <person name="Gui C."/>
            <person name="Meng S."/>
            <person name="Li G."/>
            <person name="Viehrig K."/>
            <person name="Ye F."/>
            <person name="Su P."/>
            <person name="Kiefer A.F."/>
            <person name="Nichols A."/>
            <person name="Cepeda A.J."/>
            <person name="Yan W."/>
            <person name="Fan B."/>
            <person name="Jiang Y."/>
            <person name="Adhikari A."/>
            <person name="Zheng C.-J."/>
            <person name="Schuster L."/>
            <person name="Cowan T.M."/>
            <person name="Smanski M.J."/>
            <person name="Chevrette M.G."/>
            <person name="De Carvalho L.P.S."/>
            <person name="Shen B."/>
        </authorList>
    </citation>
    <scope>NUCLEOTIDE SEQUENCE [LARGE SCALE GENOMIC DNA]</scope>
    <source>
        <strain evidence="3 4">NPDC033843</strain>
    </source>
</reference>
<dbReference type="InterPro" id="IPR045919">
    <property type="entry name" value="DUF6338"/>
</dbReference>
<gene>
    <name evidence="3" type="ORF">AB0E89_21680</name>
</gene>
<comment type="caution">
    <text evidence="3">The sequence shown here is derived from an EMBL/GenBank/DDBJ whole genome shotgun (WGS) entry which is preliminary data.</text>
</comment>
<evidence type="ECO:0000256" key="1">
    <source>
        <dbReference type="SAM" id="MobiDB-lite"/>
    </source>
</evidence>
<feature type="compositionally biased region" description="Pro residues" evidence="1">
    <location>
        <begin position="209"/>
        <end position="231"/>
    </location>
</feature>
<accession>A0ABV2ZKR0</accession>
<feature type="transmembrane region" description="Helical" evidence="2">
    <location>
        <begin position="6"/>
        <end position="22"/>
    </location>
</feature>
<feature type="transmembrane region" description="Helical" evidence="2">
    <location>
        <begin position="88"/>
        <end position="111"/>
    </location>
</feature>
<name>A0ABV2ZKR0_9ACTN</name>
<feature type="region of interest" description="Disordered" evidence="1">
    <location>
        <begin position="205"/>
        <end position="231"/>
    </location>
</feature>
<dbReference type="RefSeq" id="WP_334582798.1">
    <property type="nucleotide sequence ID" value="NZ_JBEZVE010000011.1"/>
</dbReference>
<proteinExistence type="predicted"/>
<evidence type="ECO:0000313" key="3">
    <source>
        <dbReference type="EMBL" id="MEU3783128.1"/>
    </source>
</evidence>
<keyword evidence="2" id="KW-0812">Transmembrane</keyword>
<keyword evidence="2" id="KW-1133">Transmembrane helix</keyword>
<organism evidence="3 4">
    <name type="scientific">Streptomyces sp. 900129855</name>
    <dbReference type="NCBI Taxonomy" id="3155129"/>
    <lineage>
        <taxon>Bacteria</taxon>
        <taxon>Bacillati</taxon>
        <taxon>Actinomycetota</taxon>
        <taxon>Actinomycetes</taxon>
        <taxon>Kitasatosporales</taxon>
        <taxon>Streptomycetaceae</taxon>
        <taxon>Streptomyces</taxon>
    </lineage>
</organism>
<dbReference type="EMBL" id="JBEZVE010000011">
    <property type="protein sequence ID" value="MEU3783128.1"/>
    <property type="molecule type" value="Genomic_DNA"/>
</dbReference>